<protein>
    <submittedName>
        <fullName evidence="2">DNA excision repair protein ERCC-1</fullName>
    </submittedName>
</protein>
<organism evidence="1 2">
    <name type="scientific">Panagrolaimus sp. PS1159</name>
    <dbReference type="NCBI Taxonomy" id="55785"/>
    <lineage>
        <taxon>Eukaryota</taxon>
        <taxon>Metazoa</taxon>
        <taxon>Ecdysozoa</taxon>
        <taxon>Nematoda</taxon>
        <taxon>Chromadorea</taxon>
        <taxon>Rhabditida</taxon>
        <taxon>Tylenchina</taxon>
        <taxon>Panagrolaimomorpha</taxon>
        <taxon>Panagrolaimoidea</taxon>
        <taxon>Panagrolaimidae</taxon>
        <taxon>Panagrolaimus</taxon>
    </lineage>
</organism>
<evidence type="ECO:0000313" key="2">
    <source>
        <dbReference type="WBParaSite" id="PS1159_v2.g9304.t1"/>
    </source>
</evidence>
<dbReference type="WBParaSite" id="PS1159_v2.g9304.t1">
    <property type="protein sequence ID" value="PS1159_v2.g9304.t1"/>
    <property type="gene ID" value="PS1159_v2.g9304"/>
</dbReference>
<reference evidence="2" key="1">
    <citation type="submission" date="2022-11" db="UniProtKB">
        <authorList>
            <consortium name="WormBaseParasite"/>
        </authorList>
    </citation>
    <scope>IDENTIFICATION</scope>
</reference>
<sequence length="249" mass="28022">MASEPTTSNAAAPSQPAPTVTRSVPFSNSLKINKARQDGNPVIKYIRNVPYEYSEIKADFECGRGCGLLYLSLKWHKLHQNYIETRFPDGSGYAIKILLVLVNVEDPTALLRDLNMFCYRGGWTLILCYSVEEAAEYIENLKICERKKPEEVLQGREQWKQKQQQQNAGPSSRPQNLDRQKQKQAFEAAVKFLCSIRSVTQADAKRLLGAFGTLKNIAQANKDDLSVTPGLGPIKAQSVYTFFRTPMKT</sequence>
<evidence type="ECO:0000313" key="1">
    <source>
        <dbReference type="Proteomes" id="UP000887580"/>
    </source>
</evidence>
<proteinExistence type="predicted"/>
<dbReference type="Proteomes" id="UP000887580">
    <property type="component" value="Unplaced"/>
</dbReference>
<name>A0AC35GVS9_9BILA</name>
<accession>A0AC35GVS9</accession>